<evidence type="ECO:0000256" key="10">
    <source>
        <dbReference type="ARBA" id="ARBA00023133"/>
    </source>
</evidence>
<keyword evidence="5" id="KW-0808">Transferase</keyword>
<evidence type="ECO:0000256" key="9">
    <source>
        <dbReference type="ARBA" id="ARBA00023128"/>
    </source>
</evidence>
<evidence type="ECO:0000256" key="6">
    <source>
        <dbReference type="ARBA" id="ARBA00022692"/>
    </source>
</evidence>
<dbReference type="Gene3D" id="1.10.357.140">
    <property type="entry name" value="UbiA prenyltransferase"/>
    <property type="match status" value="1"/>
</dbReference>
<dbReference type="Pfam" id="PF01040">
    <property type="entry name" value="UbiA"/>
    <property type="match status" value="1"/>
</dbReference>
<dbReference type="GO" id="GO:0031966">
    <property type="term" value="C:mitochondrial membrane"/>
    <property type="evidence" value="ECO:0007669"/>
    <property type="project" value="UniProtKB-SubCell"/>
</dbReference>
<evidence type="ECO:0000256" key="3">
    <source>
        <dbReference type="ARBA" id="ARBA00012292"/>
    </source>
</evidence>
<accession>A0A9P0AGA3</accession>
<proteinExistence type="inferred from homology"/>
<evidence type="ECO:0000256" key="13">
    <source>
        <dbReference type="ARBA" id="ARBA00047690"/>
    </source>
</evidence>
<evidence type="ECO:0000256" key="8">
    <source>
        <dbReference type="ARBA" id="ARBA00022989"/>
    </source>
</evidence>
<keyword evidence="10" id="KW-0350">Heme biosynthesis</keyword>
<evidence type="ECO:0000256" key="5">
    <source>
        <dbReference type="ARBA" id="ARBA00022679"/>
    </source>
</evidence>
<evidence type="ECO:0000313" key="16">
    <source>
        <dbReference type="Proteomes" id="UP001152759"/>
    </source>
</evidence>
<dbReference type="EMBL" id="OU963866">
    <property type="protein sequence ID" value="CAH0391096.1"/>
    <property type="molecule type" value="Genomic_DNA"/>
</dbReference>
<dbReference type="InterPro" id="IPR006369">
    <property type="entry name" value="Protohaem_IX_farnesylTrfase"/>
</dbReference>
<evidence type="ECO:0000256" key="14">
    <source>
        <dbReference type="SAM" id="Phobius"/>
    </source>
</evidence>
<dbReference type="NCBIfam" id="TIGR01473">
    <property type="entry name" value="cyoE_ctaB"/>
    <property type="match status" value="1"/>
</dbReference>
<protein>
    <recommendedName>
        <fullName evidence="4">Protoheme IX farnesyltransferase, mitochondrial</fullName>
        <ecNumber evidence="3">2.5.1.141</ecNumber>
    </recommendedName>
    <alternativeName>
        <fullName evidence="12">Heme O synthase</fullName>
    </alternativeName>
</protein>
<dbReference type="HAMAP" id="MF_00154">
    <property type="entry name" value="CyoE_CtaB"/>
    <property type="match status" value="1"/>
</dbReference>
<keyword evidence="7" id="KW-0809">Transit peptide</keyword>
<dbReference type="PANTHER" id="PTHR43448:SF2">
    <property type="entry name" value="PROTOHEME IX FARNESYLTRANSFERASE, MITOCHONDRIAL"/>
    <property type="match status" value="1"/>
</dbReference>
<evidence type="ECO:0000256" key="2">
    <source>
        <dbReference type="ARBA" id="ARBA00005985"/>
    </source>
</evidence>
<dbReference type="FunFam" id="1.10.357.140:FF:000004">
    <property type="entry name" value="Protoheme IX farnesyltransferase, mitochondrial"/>
    <property type="match status" value="1"/>
</dbReference>
<dbReference type="GO" id="GO:0008495">
    <property type="term" value="F:protoheme IX farnesyltransferase activity"/>
    <property type="evidence" value="ECO:0007669"/>
    <property type="project" value="UniProtKB-EC"/>
</dbReference>
<keyword evidence="8 14" id="KW-1133">Transmembrane helix</keyword>
<feature type="transmembrane region" description="Helical" evidence="14">
    <location>
        <begin position="193"/>
        <end position="210"/>
    </location>
</feature>
<dbReference type="EC" id="2.5.1.141" evidence="3"/>
<dbReference type="InterPro" id="IPR000537">
    <property type="entry name" value="UbiA_prenyltransferase"/>
</dbReference>
<evidence type="ECO:0000256" key="1">
    <source>
        <dbReference type="ARBA" id="ARBA00004225"/>
    </source>
</evidence>
<dbReference type="Proteomes" id="UP001152759">
    <property type="component" value="Chromosome 5"/>
</dbReference>
<organism evidence="15 16">
    <name type="scientific">Bemisia tabaci</name>
    <name type="common">Sweetpotato whitefly</name>
    <name type="synonym">Aleurodes tabaci</name>
    <dbReference type="NCBI Taxonomy" id="7038"/>
    <lineage>
        <taxon>Eukaryota</taxon>
        <taxon>Metazoa</taxon>
        <taxon>Ecdysozoa</taxon>
        <taxon>Arthropoda</taxon>
        <taxon>Hexapoda</taxon>
        <taxon>Insecta</taxon>
        <taxon>Pterygota</taxon>
        <taxon>Neoptera</taxon>
        <taxon>Paraneoptera</taxon>
        <taxon>Hemiptera</taxon>
        <taxon>Sternorrhyncha</taxon>
        <taxon>Aleyrodoidea</taxon>
        <taxon>Aleyrodidae</taxon>
        <taxon>Aleyrodinae</taxon>
        <taxon>Bemisia</taxon>
    </lineage>
</organism>
<dbReference type="KEGG" id="btab:109030902"/>
<dbReference type="AlphaFoldDB" id="A0A9P0AGA3"/>
<reference evidence="15" key="1">
    <citation type="submission" date="2021-12" db="EMBL/GenBank/DDBJ databases">
        <authorList>
            <person name="King R."/>
        </authorList>
    </citation>
    <scope>NUCLEOTIDE SEQUENCE</scope>
</reference>
<dbReference type="InterPro" id="IPR044878">
    <property type="entry name" value="UbiA_sf"/>
</dbReference>
<evidence type="ECO:0000256" key="11">
    <source>
        <dbReference type="ARBA" id="ARBA00023136"/>
    </source>
</evidence>
<gene>
    <name evidence="15" type="ORF">BEMITA_LOCUS9746</name>
</gene>
<dbReference type="GO" id="GO:0006784">
    <property type="term" value="P:heme A biosynthetic process"/>
    <property type="evidence" value="ECO:0007669"/>
    <property type="project" value="TreeGrafter"/>
</dbReference>
<feature type="transmembrane region" description="Helical" evidence="14">
    <location>
        <begin position="217"/>
        <end position="235"/>
    </location>
</feature>
<feature type="transmembrane region" description="Helical" evidence="14">
    <location>
        <begin position="247"/>
        <end position="266"/>
    </location>
</feature>
<keyword evidence="9" id="KW-0496">Mitochondrion</keyword>
<evidence type="ECO:0000256" key="12">
    <source>
        <dbReference type="ARBA" id="ARBA00030253"/>
    </source>
</evidence>
<comment type="catalytic activity">
    <reaction evidence="13">
        <text>heme b + (2E,6E)-farnesyl diphosphate + H2O = Fe(II)-heme o + diphosphate</text>
        <dbReference type="Rhea" id="RHEA:28070"/>
        <dbReference type="ChEBI" id="CHEBI:15377"/>
        <dbReference type="ChEBI" id="CHEBI:33019"/>
        <dbReference type="ChEBI" id="CHEBI:60344"/>
        <dbReference type="ChEBI" id="CHEBI:60530"/>
        <dbReference type="ChEBI" id="CHEBI:175763"/>
        <dbReference type="EC" id="2.5.1.141"/>
    </reaction>
</comment>
<feature type="transmembrane region" description="Helical" evidence="14">
    <location>
        <begin position="98"/>
        <end position="117"/>
    </location>
</feature>
<dbReference type="CDD" id="cd13957">
    <property type="entry name" value="PT_UbiA_Cox10"/>
    <property type="match status" value="1"/>
</dbReference>
<dbReference type="PANTHER" id="PTHR43448">
    <property type="entry name" value="PROTOHEME IX FARNESYLTRANSFERASE, MITOCHONDRIAL"/>
    <property type="match status" value="1"/>
</dbReference>
<evidence type="ECO:0000313" key="15">
    <source>
        <dbReference type="EMBL" id="CAH0391096.1"/>
    </source>
</evidence>
<name>A0A9P0AGA3_BEMTA</name>
<keyword evidence="16" id="KW-1185">Reference proteome</keyword>
<comment type="similarity">
    <text evidence="2">Belongs to the UbiA prenyltransferase family.</text>
</comment>
<comment type="subcellular location">
    <subcellularLocation>
        <location evidence="1">Mitochondrion membrane</location>
        <topology evidence="1">Multi-pass membrane protein</topology>
    </subcellularLocation>
</comment>
<sequence>MALLLCTIKPCGVGTVPRFAQSFAVKRWTKTQIPKVRTIEKTPKRDVTLAYGNIEIAAFAKDAIPATSSLPPEKPLTWTEIKLDLKKLPQQYMMLSKIRLTSLVVMTSCAGYALAPAAYDHKTFLACSLGTALVSCAANAVNQYHEVPFDAQMNRTKNRILVRQLLSPLHTLTFAAACGVGGLSALYFGVNGLTASLGALNLFLYTSVYTPLKRVSILNTWVGSIVGAIPPLMGWAGCTGGLESGAWILAGILYAWQFPHFNALSWNLRPDYSKAGYRMMSVTHPKLCRVTSVRYCAAITLLSTAAPYLDVTNHYFALESLPLNAYFLYLAYKFYQESDSASSRKLFRFSLIHLPALMILMLVNKKYWSHSIEPPVISGDVDSSNISAEQLVRPKKDSEDEDLPSKLKQLKGLVFTVQAETK</sequence>
<keyword evidence="11 14" id="KW-0472">Membrane</keyword>
<evidence type="ECO:0000256" key="7">
    <source>
        <dbReference type="ARBA" id="ARBA00022946"/>
    </source>
</evidence>
<evidence type="ECO:0000256" key="4">
    <source>
        <dbReference type="ARBA" id="ARBA00016335"/>
    </source>
</evidence>
<keyword evidence="6 14" id="KW-0812">Transmembrane</keyword>